<dbReference type="HOGENOM" id="CLU_1767929_0_0_1"/>
<dbReference type="GO" id="GO:0008483">
    <property type="term" value="F:transaminase activity"/>
    <property type="evidence" value="ECO:0007669"/>
    <property type="project" value="UniProtKB-KW"/>
</dbReference>
<comment type="similarity">
    <text evidence="1">Belongs to the class-III pyridoxal-phosphate-dependent aminotransferase family.</text>
</comment>
<dbReference type="EMBL" id="CACQ02002341">
    <property type="protein sequence ID" value="CCF37175.1"/>
    <property type="molecule type" value="Genomic_DNA"/>
</dbReference>
<dbReference type="SUPFAM" id="SSF53383">
    <property type="entry name" value="PLP-dependent transferases"/>
    <property type="match status" value="1"/>
</dbReference>
<evidence type="ECO:0000313" key="3">
    <source>
        <dbReference type="Proteomes" id="UP000007174"/>
    </source>
</evidence>
<gene>
    <name evidence="2" type="ORF">CH063_08577</name>
</gene>
<evidence type="ECO:0000256" key="1">
    <source>
        <dbReference type="ARBA" id="ARBA00008954"/>
    </source>
</evidence>
<accession>H1VAC2</accession>
<reference evidence="3" key="1">
    <citation type="journal article" date="2012" name="Nat. Genet.">
        <title>Lifestyle transitions in plant pathogenic Colletotrichum fungi deciphered by genome and transcriptome analyses.</title>
        <authorList>
            <person name="O'Connell R.J."/>
            <person name="Thon M.R."/>
            <person name="Hacquard S."/>
            <person name="Amyotte S.G."/>
            <person name="Kleemann J."/>
            <person name="Torres M.F."/>
            <person name="Damm U."/>
            <person name="Buiate E.A."/>
            <person name="Epstein L."/>
            <person name="Alkan N."/>
            <person name="Altmueller J."/>
            <person name="Alvarado-Balderrama L."/>
            <person name="Bauser C.A."/>
            <person name="Becker C."/>
            <person name="Birren B.W."/>
            <person name="Chen Z."/>
            <person name="Choi J."/>
            <person name="Crouch J.A."/>
            <person name="Duvick J.P."/>
            <person name="Farman M.A."/>
            <person name="Gan P."/>
            <person name="Heiman D."/>
            <person name="Henrissat B."/>
            <person name="Howard R.J."/>
            <person name="Kabbage M."/>
            <person name="Koch C."/>
            <person name="Kracher B."/>
            <person name="Kubo Y."/>
            <person name="Law A.D."/>
            <person name="Lebrun M.-H."/>
            <person name="Lee Y.-H."/>
            <person name="Miyara I."/>
            <person name="Moore N."/>
            <person name="Neumann U."/>
            <person name="Nordstroem K."/>
            <person name="Panaccione D.G."/>
            <person name="Panstruga R."/>
            <person name="Place M."/>
            <person name="Proctor R.H."/>
            <person name="Prusky D."/>
            <person name="Rech G."/>
            <person name="Reinhardt R."/>
            <person name="Rollins J.A."/>
            <person name="Rounsley S."/>
            <person name="Schardl C.L."/>
            <person name="Schwartz D.C."/>
            <person name="Shenoy N."/>
            <person name="Shirasu K."/>
            <person name="Sikhakolli U.R."/>
            <person name="Stueber K."/>
            <person name="Sukno S.A."/>
            <person name="Sweigard J.A."/>
            <person name="Takano Y."/>
            <person name="Takahara H."/>
            <person name="Trail F."/>
            <person name="van der Does H.C."/>
            <person name="Voll L.M."/>
            <person name="Will I."/>
            <person name="Young S."/>
            <person name="Zeng Q."/>
            <person name="Zhang J."/>
            <person name="Zhou S."/>
            <person name="Dickman M.B."/>
            <person name="Schulze-Lefert P."/>
            <person name="Ver Loren van Themaat E."/>
            <person name="Ma L.-J."/>
            <person name="Vaillancourt L.J."/>
        </authorList>
    </citation>
    <scope>NUCLEOTIDE SEQUENCE [LARGE SCALE GENOMIC DNA]</scope>
    <source>
        <strain evidence="3">IMI 349063</strain>
    </source>
</reference>
<keyword evidence="2" id="KW-0808">Transferase</keyword>
<dbReference type="PANTHER" id="PTHR43094">
    <property type="entry name" value="AMINOTRANSFERASE"/>
    <property type="match status" value="1"/>
</dbReference>
<protein>
    <submittedName>
        <fullName evidence="2">Aminotransferase</fullName>
    </submittedName>
</protein>
<dbReference type="GO" id="GO:0030170">
    <property type="term" value="F:pyridoxal phosphate binding"/>
    <property type="evidence" value="ECO:0007669"/>
    <property type="project" value="InterPro"/>
</dbReference>
<keyword evidence="2" id="KW-0032">Aminotransferase</keyword>
<dbReference type="GO" id="GO:0005829">
    <property type="term" value="C:cytosol"/>
    <property type="evidence" value="ECO:0007669"/>
    <property type="project" value="TreeGrafter"/>
</dbReference>
<dbReference type="Pfam" id="PF00202">
    <property type="entry name" value="Aminotran_3"/>
    <property type="match status" value="1"/>
</dbReference>
<sequence length="147" mass="15843">MLIQGTGGAMSKAYFMCSGSEAMESAMKLARQYYMELSPQQPKRVNFIAREGSYHEVMSGMGRSGTLHAWQHEDVIPDIQTIAKGLGGGYAPMAGMLINHRVAKVLGDGTGYVSTTLRAHNKTADGIKELSLMGTPIKATQLGVLQH</sequence>
<evidence type="ECO:0000313" key="2">
    <source>
        <dbReference type="EMBL" id="CCF37175.1"/>
    </source>
</evidence>
<dbReference type="InterPro" id="IPR005814">
    <property type="entry name" value="Aminotrans_3"/>
</dbReference>
<organism evidence="2 3">
    <name type="scientific">Colletotrichum higginsianum (strain IMI 349063)</name>
    <name type="common">Crucifer anthracnose fungus</name>
    <dbReference type="NCBI Taxonomy" id="759273"/>
    <lineage>
        <taxon>Eukaryota</taxon>
        <taxon>Fungi</taxon>
        <taxon>Dikarya</taxon>
        <taxon>Ascomycota</taxon>
        <taxon>Pezizomycotina</taxon>
        <taxon>Sordariomycetes</taxon>
        <taxon>Hypocreomycetidae</taxon>
        <taxon>Glomerellales</taxon>
        <taxon>Glomerellaceae</taxon>
        <taxon>Colletotrichum</taxon>
        <taxon>Colletotrichum destructivum species complex</taxon>
    </lineage>
</organism>
<dbReference type="eggNOG" id="KOG1404">
    <property type="taxonomic scope" value="Eukaryota"/>
</dbReference>
<dbReference type="STRING" id="759273.H1VAC2"/>
<name>H1VAC2_COLHI</name>
<dbReference type="PANTHER" id="PTHR43094:SF1">
    <property type="entry name" value="AMINOTRANSFERASE CLASS-III"/>
    <property type="match status" value="1"/>
</dbReference>
<dbReference type="AlphaFoldDB" id="H1VAC2"/>
<dbReference type="InterPro" id="IPR015424">
    <property type="entry name" value="PyrdxlP-dep_Trfase"/>
</dbReference>
<dbReference type="InterPro" id="IPR015421">
    <property type="entry name" value="PyrdxlP-dep_Trfase_major"/>
</dbReference>
<dbReference type="VEuPathDB" id="FungiDB:CH63R_09560"/>
<dbReference type="Proteomes" id="UP000007174">
    <property type="component" value="Unassembled WGS sequence"/>
</dbReference>
<proteinExistence type="inferred from homology"/>
<dbReference type="Gene3D" id="3.40.640.10">
    <property type="entry name" value="Type I PLP-dependent aspartate aminotransferase-like (Major domain)"/>
    <property type="match status" value="2"/>
</dbReference>